<reference evidence="3" key="1">
    <citation type="submission" date="2020-10" db="EMBL/GenBank/DDBJ databases">
        <authorList>
            <person name="Castelo-Branco R."/>
            <person name="Eusebio N."/>
            <person name="Adriana R."/>
            <person name="Vieira A."/>
            <person name="Brugerolle De Fraissinette N."/>
            <person name="Rezende De Castro R."/>
            <person name="Schneider M.P."/>
            <person name="Vasconcelos V."/>
            <person name="Leao P.N."/>
        </authorList>
    </citation>
    <scope>NUCLEOTIDE SEQUENCE</scope>
    <source>
        <strain evidence="3">LEGE 06105</strain>
    </source>
</reference>
<evidence type="ECO:0000256" key="2">
    <source>
        <dbReference type="SAM" id="SignalP"/>
    </source>
</evidence>
<proteinExistence type="predicted"/>
<gene>
    <name evidence="3" type="ORF">IQ247_19850</name>
</gene>
<name>A0A8J7FAL7_9CYAN</name>
<dbReference type="EMBL" id="JADEWL010000076">
    <property type="protein sequence ID" value="MBE9214899.1"/>
    <property type="molecule type" value="Genomic_DNA"/>
</dbReference>
<dbReference type="RefSeq" id="WP_193922864.1">
    <property type="nucleotide sequence ID" value="NZ_JADEWL010000076.1"/>
</dbReference>
<dbReference type="AlphaFoldDB" id="A0A8J7FAL7"/>
<keyword evidence="2" id="KW-0732">Signal</keyword>
<feature type="signal peptide" evidence="2">
    <location>
        <begin position="1"/>
        <end position="24"/>
    </location>
</feature>
<evidence type="ECO:0000313" key="4">
    <source>
        <dbReference type="Proteomes" id="UP000620559"/>
    </source>
</evidence>
<organism evidence="3 4">
    <name type="scientific">Plectonema cf. radiosum LEGE 06105</name>
    <dbReference type="NCBI Taxonomy" id="945769"/>
    <lineage>
        <taxon>Bacteria</taxon>
        <taxon>Bacillati</taxon>
        <taxon>Cyanobacteriota</taxon>
        <taxon>Cyanophyceae</taxon>
        <taxon>Oscillatoriophycideae</taxon>
        <taxon>Oscillatoriales</taxon>
        <taxon>Microcoleaceae</taxon>
        <taxon>Plectonema</taxon>
    </lineage>
</organism>
<dbReference type="Proteomes" id="UP000620559">
    <property type="component" value="Unassembled WGS sequence"/>
</dbReference>
<sequence>MKSKFVTLIGTALTLALSSTVAVAQSTKFPERDFPEREAPTEVSESDDALVAAAEEKLSPDAMEILCVRFPLNSRCEGKAEATTSPENTNTEEITPPDNTIETTPGAPLPGTTPEGEVAPSEDDAPTNITPMPGGVTPEAIPSEEDAPTNITPMPGGVTPEATPSEEDAPTNITPMPGGVTPEAIPSEEDAPTNITPMPGGVTPEAIPSEEDAPTNITPMPGGVTPEATPSEEDAPTNITPMPGGVTPEATPSEEDAPTNMNQPGDTTLPDSNSPSNTEEETTPDNGAGILAPQ</sequence>
<feature type="region of interest" description="Disordered" evidence="1">
    <location>
        <begin position="25"/>
        <end position="48"/>
    </location>
</feature>
<comment type="caution">
    <text evidence="3">The sequence shown here is derived from an EMBL/GenBank/DDBJ whole genome shotgun (WGS) entry which is preliminary data.</text>
</comment>
<feature type="region of interest" description="Disordered" evidence="1">
    <location>
        <begin position="74"/>
        <end position="294"/>
    </location>
</feature>
<accession>A0A8J7FAL7</accession>
<evidence type="ECO:0000313" key="3">
    <source>
        <dbReference type="EMBL" id="MBE9214899.1"/>
    </source>
</evidence>
<feature type="compositionally biased region" description="Polar residues" evidence="1">
    <location>
        <begin position="82"/>
        <end position="101"/>
    </location>
</feature>
<feature type="chain" id="PRO_5035241396" evidence="2">
    <location>
        <begin position="25"/>
        <end position="294"/>
    </location>
</feature>
<feature type="compositionally biased region" description="Low complexity" evidence="1">
    <location>
        <begin position="102"/>
        <end position="117"/>
    </location>
</feature>
<feature type="compositionally biased region" description="Polar residues" evidence="1">
    <location>
        <begin position="259"/>
        <end position="277"/>
    </location>
</feature>
<feature type="compositionally biased region" description="Basic and acidic residues" evidence="1">
    <location>
        <begin position="29"/>
        <end position="40"/>
    </location>
</feature>
<keyword evidence="4" id="KW-1185">Reference proteome</keyword>
<evidence type="ECO:0000256" key="1">
    <source>
        <dbReference type="SAM" id="MobiDB-lite"/>
    </source>
</evidence>
<protein>
    <submittedName>
        <fullName evidence="3">Uncharacterized protein</fullName>
    </submittedName>
</protein>